<feature type="region of interest" description="Disordered" evidence="2">
    <location>
        <begin position="745"/>
        <end position="771"/>
    </location>
</feature>
<gene>
    <name evidence="3" type="ORF">PTTG_07837</name>
</gene>
<feature type="coiled-coil region" evidence="1">
    <location>
        <begin position="402"/>
        <end position="441"/>
    </location>
</feature>
<feature type="compositionally biased region" description="Low complexity" evidence="2">
    <location>
        <begin position="616"/>
        <end position="629"/>
    </location>
</feature>
<feature type="region of interest" description="Disordered" evidence="2">
    <location>
        <begin position="490"/>
        <end position="718"/>
    </location>
</feature>
<dbReference type="AlphaFoldDB" id="A0A180G8Y4"/>
<feature type="compositionally biased region" description="Low complexity" evidence="2">
    <location>
        <begin position="910"/>
        <end position="927"/>
    </location>
</feature>
<feature type="compositionally biased region" description="Polar residues" evidence="2">
    <location>
        <begin position="703"/>
        <end position="718"/>
    </location>
</feature>
<organism evidence="3">
    <name type="scientific">Puccinia triticina (isolate 1-1 / race 1 (BBBD))</name>
    <name type="common">Brown leaf rust fungus</name>
    <dbReference type="NCBI Taxonomy" id="630390"/>
    <lineage>
        <taxon>Eukaryota</taxon>
        <taxon>Fungi</taxon>
        <taxon>Dikarya</taxon>
        <taxon>Basidiomycota</taxon>
        <taxon>Pucciniomycotina</taxon>
        <taxon>Pucciniomycetes</taxon>
        <taxon>Pucciniales</taxon>
        <taxon>Pucciniaceae</taxon>
        <taxon>Puccinia</taxon>
    </lineage>
</organism>
<keyword evidence="5" id="KW-1185">Reference proteome</keyword>
<feature type="compositionally biased region" description="Basic and acidic residues" evidence="2">
    <location>
        <begin position="745"/>
        <end position="754"/>
    </location>
</feature>
<evidence type="ECO:0000313" key="3">
    <source>
        <dbReference type="EMBL" id="OAV89147.1"/>
    </source>
</evidence>
<sequence length="1058" mass="118353">MPSSSGWSSFFHVGAKTWRPKTADQSYLELERKKFAEEAERREAEVKQKIEMLDEVRKLEAKTQALNEMALSAEIQTKEHELAMRERQMAESKQIELAKLELAKRMGKESLNEADFVRIRRERMKAELLTQQSRDHALRELDRVGGQSEIDERMAAHMPQPPPFMSLGDTPMAGPIPMPGSMSTAGPMSIHNHMPMSGPMSMPSHMFMPEPMSMPGHMYMPPSGPQPNFDYHGGMPMGSQARLRGRAESFSAYPTDMGRGQWGPHINILPERGLRLSDHPDHQRMHFSSRDPGDYPDSMALQMSLRAQAELLCRKKLANLDVQARRNNWNLQIIRDLRKRDLTDKLRQRGLEQRQIEAEAAKLAERDRRLDEAQLRAERDREYRLMLKEKGLQEREITDQLRRREVQDRQILEKEMKRLECEAYHHDVMLAEREIREALKEGKPPPLGIARPSAETIKREGLLEDMFTEFGKLNPRLQQEIIDMEAHYRPNSGLRSRMPSVGSLNHHHPSRAPTPQSREQIIEEMEKQLRREDRSRASMRPGSKSSLREHGHDIISLSRHNSGHKGSSSPGPSRLGNRPQSRCLETDGPPLNLPRQDFETEGSVQTSGSGGSGNDASLAARLHSAALNSEINGGRRSRASSRASQMNDDFSLPRHRHNVDPSPLNPNVGRRSRASTVTELMESEVLRGGPPHGSSDHGCGYRSRSNSAAQSCGTSPQSRMMNERQINAALGRSPSGSNSDFVAREEFRTRDSRPSSRANMTGSSYTDNRYNGLTDEALSQIPTDALKSLLESHQVDRSMIPNASSNLKNIRPEDIEQMSPEQIEALFSQQPADLYADMSNLNVGERQSHPADERLANVSRGGTSPSSSLLRQSPMDRGPISSSRSSSRAGMTGTHQSGLERRDSRNNSHSTSPLNPSNRSSPSNPKSLYTISGRHDMYEGQNDGARTSPQDGYHYQAKEDSGDDDSFVITEKPNQSGAKIIQVLGHVEASSRDNSNHSQPIDTDQAGLNDRDEMHKAVKNLIAKASREGANGVVCLRVNDLQDGSYVASGDAVILAHD</sequence>
<accession>A0A180G8Y4</accession>
<keyword evidence="1" id="KW-0175">Coiled coil</keyword>
<reference evidence="3" key="1">
    <citation type="submission" date="2009-11" db="EMBL/GenBank/DDBJ databases">
        <authorList>
            <consortium name="The Broad Institute Genome Sequencing Platform"/>
            <person name="Ward D."/>
            <person name="Feldgarden M."/>
            <person name="Earl A."/>
            <person name="Young S.K."/>
            <person name="Zeng Q."/>
            <person name="Koehrsen M."/>
            <person name="Alvarado L."/>
            <person name="Berlin A."/>
            <person name="Bochicchio J."/>
            <person name="Borenstein D."/>
            <person name="Chapman S.B."/>
            <person name="Chen Z."/>
            <person name="Engels R."/>
            <person name="Freedman E."/>
            <person name="Gellesch M."/>
            <person name="Goldberg J."/>
            <person name="Griggs A."/>
            <person name="Gujja S."/>
            <person name="Heilman E."/>
            <person name="Heiman D."/>
            <person name="Hepburn T."/>
            <person name="Howarth C."/>
            <person name="Jen D."/>
            <person name="Larson L."/>
            <person name="Lewis B."/>
            <person name="Mehta T."/>
            <person name="Park D."/>
            <person name="Pearson M."/>
            <person name="Roberts A."/>
            <person name="Saif S."/>
            <person name="Shea T."/>
            <person name="Shenoy N."/>
            <person name="Sisk P."/>
            <person name="Stolte C."/>
            <person name="Sykes S."/>
            <person name="Thomson T."/>
            <person name="Walk T."/>
            <person name="White J."/>
            <person name="Yandava C."/>
            <person name="Izard J."/>
            <person name="Baranova O.V."/>
            <person name="Blanton J.M."/>
            <person name="Tanner A.C."/>
            <person name="Dewhirst F.E."/>
            <person name="Haas B."/>
            <person name="Nusbaum C."/>
            <person name="Birren B."/>
        </authorList>
    </citation>
    <scope>NUCLEOTIDE SEQUENCE [LARGE SCALE GENOMIC DNA]</scope>
    <source>
        <strain evidence="3">1-1 BBBD Race 1</strain>
    </source>
</reference>
<feature type="region of interest" description="Disordered" evidence="2">
    <location>
        <begin position="855"/>
        <end position="965"/>
    </location>
</feature>
<feature type="compositionally biased region" description="Basic and acidic residues" evidence="2">
    <location>
        <begin position="520"/>
        <end position="536"/>
    </location>
</feature>
<evidence type="ECO:0000256" key="1">
    <source>
        <dbReference type="SAM" id="Coils"/>
    </source>
</evidence>
<name>A0A180G8Y4_PUCT1</name>
<dbReference type="VEuPathDB" id="FungiDB:PTTG_07837"/>
<evidence type="ECO:0000313" key="5">
    <source>
        <dbReference type="Proteomes" id="UP000005240"/>
    </source>
</evidence>
<reference evidence="4 5" key="3">
    <citation type="journal article" date="2017" name="G3 (Bethesda)">
        <title>Comparative analysis highlights variable genome content of wheat rusts and divergence of the mating loci.</title>
        <authorList>
            <person name="Cuomo C.A."/>
            <person name="Bakkeren G."/>
            <person name="Khalil H.B."/>
            <person name="Panwar V."/>
            <person name="Joly D."/>
            <person name="Linning R."/>
            <person name="Sakthikumar S."/>
            <person name="Song X."/>
            <person name="Adiconis X."/>
            <person name="Fan L."/>
            <person name="Goldberg J.M."/>
            <person name="Levin J.Z."/>
            <person name="Young S."/>
            <person name="Zeng Q."/>
            <person name="Anikster Y."/>
            <person name="Bruce M."/>
            <person name="Wang M."/>
            <person name="Yin C."/>
            <person name="McCallum B."/>
            <person name="Szabo L.J."/>
            <person name="Hulbert S."/>
            <person name="Chen X."/>
            <person name="Fellers J.P."/>
        </authorList>
    </citation>
    <scope>NUCLEOTIDE SEQUENCE</scope>
    <source>
        <strain evidence="4">isolate 1-1 / race 1 (BBBD)</strain>
        <strain evidence="5">Isolate 1-1 / race 1 (BBBD)</strain>
    </source>
</reference>
<proteinExistence type="predicted"/>
<reference evidence="3" key="2">
    <citation type="submission" date="2016-05" db="EMBL/GenBank/DDBJ databases">
        <title>Comparative analysis highlights variable genome content of wheat rusts and divergence of the mating loci.</title>
        <authorList>
            <person name="Cuomo C.A."/>
            <person name="Bakkeren G."/>
            <person name="Szabo L."/>
            <person name="Khalil H."/>
            <person name="Joly D."/>
            <person name="Goldberg J."/>
            <person name="Young S."/>
            <person name="Zeng Q."/>
            <person name="Fellers J."/>
        </authorList>
    </citation>
    <scope>NUCLEOTIDE SEQUENCE [LARGE SCALE GENOMIC DNA]</scope>
    <source>
        <strain evidence="3">1-1 BBBD Race 1</strain>
    </source>
</reference>
<dbReference type="OrthoDB" id="2500694at2759"/>
<dbReference type="EnsemblFungi" id="PTTG_07837-t43_1">
    <property type="protein sequence ID" value="PTTG_07837-t43_1-p1"/>
    <property type="gene ID" value="PTTG_07837"/>
</dbReference>
<protein>
    <submittedName>
        <fullName evidence="3 4">Uncharacterized protein</fullName>
    </submittedName>
</protein>
<evidence type="ECO:0000256" key="2">
    <source>
        <dbReference type="SAM" id="MobiDB-lite"/>
    </source>
</evidence>
<feature type="region of interest" description="Disordered" evidence="2">
    <location>
        <begin position="989"/>
        <end position="1010"/>
    </location>
</feature>
<dbReference type="EMBL" id="ADAS02000139">
    <property type="protein sequence ID" value="OAV89147.1"/>
    <property type="molecule type" value="Genomic_DNA"/>
</dbReference>
<evidence type="ECO:0000313" key="4">
    <source>
        <dbReference type="EnsemblFungi" id="PTTG_07837-t43_1-p1"/>
    </source>
</evidence>
<feature type="coiled-coil region" evidence="1">
    <location>
        <begin position="27"/>
        <end position="76"/>
    </location>
</feature>
<dbReference type="Proteomes" id="UP000005240">
    <property type="component" value="Unassembled WGS sequence"/>
</dbReference>
<reference evidence="4" key="4">
    <citation type="submission" date="2025-05" db="UniProtKB">
        <authorList>
            <consortium name="EnsemblFungi"/>
        </authorList>
    </citation>
    <scope>IDENTIFICATION</scope>
    <source>
        <strain evidence="4">isolate 1-1 / race 1 (BBBD)</strain>
    </source>
</reference>
<feature type="compositionally biased region" description="Polar residues" evidence="2">
    <location>
        <begin position="860"/>
        <end position="871"/>
    </location>
</feature>
<feature type="compositionally biased region" description="Polar residues" evidence="2">
    <location>
        <begin position="755"/>
        <end position="771"/>
    </location>
</feature>